<keyword evidence="3" id="KW-1185">Reference proteome</keyword>
<proteinExistence type="predicted"/>
<evidence type="ECO:0000313" key="2">
    <source>
        <dbReference type="EMBL" id="VDP11065.1"/>
    </source>
</evidence>
<evidence type="ECO:0000313" key="3">
    <source>
        <dbReference type="Proteomes" id="UP000270296"/>
    </source>
</evidence>
<feature type="region of interest" description="Disordered" evidence="1">
    <location>
        <begin position="1"/>
        <end position="59"/>
    </location>
</feature>
<dbReference type="EMBL" id="UZAM01010127">
    <property type="protein sequence ID" value="VDP11065.1"/>
    <property type="molecule type" value="Genomic_DNA"/>
</dbReference>
<sequence length="126" mass="13727">MFYGTATDTQGIPTPPPRPLQRLDFVRDGLSEEDSECGRAAATGDGGGSSGSSAAKTNGKGFMTVRNHAQKAARFFTAYGGRETPCGRKRTRRTPFNFRWPARRTGRWDHGPNLSSRLSRLSGFSS</sequence>
<accession>A0A183ITE1</accession>
<organism evidence="4">
    <name type="scientific">Soboliphyme baturini</name>
    <dbReference type="NCBI Taxonomy" id="241478"/>
    <lineage>
        <taxon>Eukaryota</taxon>
        <taxon>Metazoa</taxon>
        <taxon>Ecdysozoa</taxon>
        <taxon>Nematoda</taxon>
        <taxon>Enoplea</taxon>
        <taxon>Dorylaimia</taxon>
        <taxon>Dioctophymatida</taxon>
        <taxon>Dioctophymatoidea</taxon>
        <taxon>Soboliphymatidae</taxon>
        <taxon>Soboliphyme</taxon>
    </lineage>
</organism>
<dbReference type="WBParaSite" id="SBAD_0000715301-mRNA-1">
    <property type="protein sequence ID" value="SBAD_0000715301-mRNA-1"/>
    <property type="gene ID" value="SBAD_0000715301"/>
</dbReference>
<protein>
    <submittedName>
        <fullName evidence="2 4">Uncharacterized protein</fullName>
    </submittedName>
</protein>
<dbReference type="AlphaFoldDB" id="A0A183ITE1"/>
<name>A0A183ITE1_9BILA</name>
<feature type="region of interest" description="Disordered" evidence="1">
    <location>
        <begin position="81"/>
        <end position="126"/>
    </location>
</feature>
<dbReference type="Proteomes" id="UP000270296">
    <property type="component" value="Unassembled WGS sequence"/>
</dbReference>
<evidence type="ECO:0000313" key="4">
    <source>
        <dbReference type="WBParaSite" id="SBAD_0000715301-mRNA-1"/>
    </source>
</evidence>
<evidence type="ECO:0000256" key="1">
    <source>
        <dbReference type="SAM" id="MobiDB-lite"/>
    </source>
</evidence>
<gene>
    <name evidence="2" type="ORF">SBAD_LOCUS6888</name>
</gene>
<reference evidence="2 3" key="2">
    <citation type="submission" date="2018-11" db="EMBL/GenBank/DDBJ databases">
        <authorList>
            <consortium name="Pathogen Informatics"/>
        </authorList>
    </citation>
    <scope>NUCLEOTIDE SEQUENCE [LARGE SCALE GENOMIC DNA]</scope>
</reference>
<reference evidence="4" key="1">
    <citation type="submission" date="2016-06" db="UniProtKB">
        <authorList>
            <consortium name="WormBaseParasite"/>
        </authorList>
    </citation>
    <scope>IDENTIFICATION</scope>
</reference>
<feature type="compositionally biased region" description="Polar residues" evidence="1">
    <location>
        <begin position="1"/>
        <end position="12"/>
    </location>
</feature>
<feature type="compositionally biased region" description="Low complexity" evidence="1">
    <location>
        <begin position="114"/>
        <end position="126"/>
    </location>
</feature>